<feature type="non-terminal residue" evidence="3">
    <location>
        <position position="1"/>
    </location>
</feature>
<dbReference type="InterPro" id="IPR046960">
    <property type="entry name" value="PPR_At4g14850-like_plant"/>
</dbReference>
<dbReference type="OrthoDB" id="9990610at2759"/>
<dbReference type="InterPro" id="IPR011990">
    <property type="entry name" value="TPR-like_helical_dom_sf"/>
</dbReference>
<dbReference type="AlphaFoldDB" id="A0A9Q0FFA4"/>
<name>A0A9Q0FFA4_9ROSI</name>
<keyword evidence="1" id="KW-0677">Repeat</keyword>
<dbReference type="NCBIfam" id="TIGR00756">
    <property type="entry name" value="PPR"/>
    <property type="match status" value="1"/>
</dbReference>
<reference evidence="3" key="1">
    <citation type="submission" date="2022-02" db="EMBL/GenBank/DDBJ databases">
        <authorList>
            <person name="Henning P.M."/>
            <person name="McCubbin A.G."/>
            <person name="Shore J.S."/>
        </authorList>
    </citation>
    <scope>NUCLEOTIDE SEQUENCE</scope>
    <source>
        <strain evidence="3">F60SS</strain>
        <tissue evidence="3">Leaves</tissue>
    </source>
</reference>
<dbReference type="InterPro" id="IPR002885">
    <property type="entry name" value="PPR_rpt"/>
</dbReference>
<accession>A0A9Q0FFA4</accession>
<evidence type="ECO:0000256" key="1">
    <source>
        <dbReference type="ARBA" id="ARBA00022737"/>
    </source>
</evidence>
<evidence type="ECO:0008006" key="5">
    <source>
        <dbReference type="Google" id="ProtNLM"/>
    </source>
</evidence>
<comment type="caution">
    <text evidence="3">The sequence shown here is derived from an EMBL/GenBank/DDBJ whole genome shotgun (WGS) entry which is preliminary data.</text>
</comment>
<dbReference type="PROSITE" id="PS51375">
    <property type="entry name" value="PPR"/>
    <property type="match status" value="1"/>
</dbReference>
<protein>
    <recommendedName>
        <fullName evidence="5">Pentatricopeptide repeat-containing protein</fullName>
    </recommendedName>
</protein>
<dbReference type="Proteomes" id="UP001141552">
    <property type="component" value="Unassembled WGS sequence"/>
</dbReference>
<dbReference type="PANTHER" id="PTHR47926">
    <property type="entry name" value="PENTATRICOPEPTIDE REPEAT-CONTAINING PROTEIN"/>
    <property type="match status" value="1"/>
</dbReference>
<organism evidence="3 4">
    <name type="scientific">Turnera subulata</name>
    <dbReference type="NCBI Taxonomy" id="218843"/>
    <lineage>
        <taxon>Eukaryota</taxon>
        <taxon>Viridiplantae</taxon>
        <taxon>Streptophyta</taxon>
        <taxon>Embryophyta</taxon>
        <taxon>Tracheophyta</taxon>
        <taxon>Spermatophyta</taxon>
        <taxon>Magnoliopsida</taxon>
        <taxon>eudicotyledons</taxon>
        <taxon>Gunneridae</taxon>
        <taxon>Pentapetalae</taxon>
        <taxon>rosids</taxon>
        <taxon>fabids</taxon>
        <taxon>Malpighiales</taxon>
        <taxon>Passifloraceae</taxon>
        <taxon>Turnera</taxon>
    </lineage>
</organism>
<evidence type="ECO:0000313" key="3">
    <source>
        <dbReference type="EMBL" id="KAJ4830410.1"/>
    </source>
</evidence>
<dbReference type="GO" id="GO:0003723">
    <property type="term" value="F:RNA binding"/>
    <property type="evidence" value="ECO:0007669"/>
    <property type="project" value="InterPro"/>
</dbReference>
<evidence type="ECO:0000256" key="2">
    <source>
        <dbReference type="PROSITE-ProRule" id="PRU00708"/>
    </source>
</evidence>
<dbReference type="EMBL" id="JAKUCV010005643">
    <property type="protein sequence ID" value="KAJ4830410.1"/>
    <property type="molecule type" value="Genomic_DNA"/>
</dbReference>
<keyword evidence="4" id="KW-1185">Reference proteome</keyword>
<dbReference type="Gene3D" id="1.25.40.10">
    <property type="entry name" value="Tetratricopeptide repeat domain"/>
    <property type="match status" value="1"/>
</dbReference>
<sequence length="141" mass="15531">MDMLPASLSNNTVSISNCMRLISSCKNLSSLLQVHAHLIASGVQNHHLTNTHLLKSYLSFQECNFARFVFDSMQNPSTTFNRISHRDTVAWNTMINGHAQVGNPCCAIEMFRTLCLSKTRPDSGTMVGLLSACALLGDLDQ</sequence>
<dbReference type="GO" id="GO:0009451">
    <property type="term" value="P:RNA modification"/>
    <property type="evidence" value="ECO:0007669"/>
    <property type="project" value="InterPro"/>
</dbReference>
<evidence type="ECO:0000313" key="4">
    <source>
        <dbReference type="Proteomes" id="UP001141552"/>
    </source>
</evidence>
<gene>
    <name evidence="3" type="ORF">Tsubulata_018087</name>
</gene>
<reference evidence="3" key="2">
    <citation type="journal article" date="2023" name="Plants (Basel)">
        <title>Annotation of the Turnera subulata (Passifloraceae) Draft Genome Reveals the S-Locus Evolved after the Divergence of Turneroideae from Passifloroideae in a Stepwise Manner.</title>
        <authorList>
            <person name="Henning P.M."/>
            <person name="Roalson E.H."/>
            <person name="Mir W."/>
            <person name="McCubbin A.G."/>
            <person name="Shore J.S."/>
        </authorList>
    </citation>
    <scope>NUCLEOTIDE SEQUENCE</scope>
    <source>
        <strain evidence="3">F60SS</strain>
    </source>
</reference>
<proteinExistence type="predicted"/>
<feature type="repeat" description="PPR" evidence="2">
    <location>
        <begin position="87"/>
        <end position="121"/>
    </location>
</feature>